<evidence type="ECO:0000256" key="5">
    <source>
        <dbReference type="ARBA" id="ARBA00023002"/>
    </source>
</evidence>
<dbReference type="InterPro" id="IPR011032">
    <property type="entry name" value="GroES-like_sf"/>
</dbReference>
<dbReference type="RefSeq" id="WP_130648096.1">
    <property type="nucleotide sequence ID" value="NZ_BMHA01000001.1"/>
</dbReference>
<protein>
    <submittedName>
        <fullName evidence="8">Alcohol dehydrogenase</fullName>
    </submittedName>
</protein>
<dbReference type="SUPFAM" id="SSF50129">
    <property type="entry name" value="GroES-like"/>
    <property type="match status" value="1"/>
</dbReference>
<feature type="domain" description="Alcohol dehydrogenase-like C-terminal" evidence="6">
    <location>
        <begin position="194"/>
        <end position="321"/>
    </location>
</feature>
<accession>A0A8J3EW19</accession>
<name>A0A8J3EW19_9ACTN</name>
<keyword evidence="4" id="KW-0862">Zinc</keyword>
<dbReference type="GO" id="GO:0016491">
    <property type="term" value="F:oxidoreductase activity"/>
    <property type="evidence" value="ECO:0007669"/>
    <property type="project" value="UniProtKB-KW"/>
</dbReference>
<comment type="similarity">
    <text evidence="2">Belongs to the zinc-containing alcohol dehydrogenase family.</text>
</comment>
<dbReference type="Pfam" id="PF00107">
    <property type="entry name" value="ADH_zinc_N"/>
    <property type="match status" value="1"/>
</dbReference>
<evidence type="ECO:0000256" key="2">
    <source>
        <dbReference type="ARBA" id="ARBA00008072"/>
    </source>
</evidence>
<evidence type="ECO:0000313" key="9">
    <source>
        <dbReference type="Proteomes" id="UP000650511"/>
    </source>
</evidence>
<dbReference type="InterPro" id="IPR036291">
    <property type="entry name" value="NAD(P)-bd_dom_sf"/>
</dbReference>
<dbReference type="GO" id="GO:0046872">
    <property type="term" value="F:metal ion binding"/>
    <property type="evidence" value="ECO:0007669"/>
    <property type="project" value="UniProtKB-KW"/>
</dbReference>
<dbReference type="EMBL" id="BMHA01000001">
    <property type="protein sequence ID" value="GGI02427.1"/>
    <property type="molecule type" value="Genomic_DNA"/>
</dbReference>
<keyword evidence="9" id="KW-1185">Reference proteome</keyword>
<comment type="cofactor">
    <cofactor evidence="1">
        <name>Zn(2+)</name>
        <dbReference type="ChEBI" id="CHEBI:29105"/>
    </cofactor>
</comment>
<dbReference type="Proteomes" id="UP000650511">
    <property type="component" value="Unassembled WGS sequence"/>
</dbReference>
<evidence type="ECO:0000313" key="8">
    <source>
        <dbReference type="EMBL" id="GGI02427.1"/>
    </source>
</evidence>
<evidence type="ECO:0000256" key="3">
    <source>
        <dbReference type="ARBA" id="ARBA00022723"/>
    </source>
</evidence>
<proteinExistence type="inferred from homology"/>
<dbReference type="InterPro" id="IPR013149">
    <property type="entry name" value="ADH-like_C"/>
</dbReference>
<dbReference type="SUPFAM" id="SSF51735">
    <property type="entry name" value="NAD(P)-binding Rossmann-fold domains"/>
    <property type="match status" value="1"/>
</dbReference>
<sequence>MVRPRSTLAAVTQASRHSEVREFTVPDPDDGAIFEIDASGICGADIPKFFGDLPAPVILGHETVGRVIDGDEATIARWGVNSERRYLMEEYVPCGACRPCRIGRYRACAQTNSRDPKALRYGTTSITRSPQLWGGFAQHQYLHPNTVLHEVPEGVPADVATFALPLSNGVQWMTIDAGVRAGESVLIQGPGQQGLACLMAAKAAGCGPIIVSGLAQDRHRLELASVLGADEVLVADEQDVTDAVLKRLPDGVDVVADISGAGTLTMSVALDVVRRGGRVVMAATGAADELPGLKTILAKEVTVRGVRGHGFEAVETALAWLGSGRIDIAPLHEPTYGLQNVAEAFERLQARDAVHLVIEPQKS</sequence>
<dbReference type="PANTHER" id="PTHR43350:SF2">
    <property type="entry name" value="GROES-LIKE ZINC-BINDING ALCOHOL DEHYDROGENASE FAMILY PROTEIN"/>
    <property type="match status" value="1"/>
</dbReference>
<keyword evidence="3" id="KW-0479">Metal-binding</keyword>
<feature type="domain" description="Alcohol dehydrogenase-like N-terminal" evidence="7">
    <location>
        <begin position="32"/>
        <end position="152"/>
    </location>
</feature>
<evidence type="ECO:0000259" key="6">
    <source>
        <dbReference type="Pfam" id="PF00107"/>
    </source>
</evidence>
<comment type="caution">
    <text evidence="8">The sequence shown here is derived from an EMBL/GenBank/DDBJ whole genome shotgun (WGS) entry which is preliminary data.</text>
</comment>
<dbReference type="AlphaFoldDB" id="A0A8J3EW19"/>
<organism evidence="8 9">
    <name type="scientific">Egicoccus halophilus</name>
    <dbReference type="NCBI Taxonomy" id="1670830"/>
    <lineage>
        <taxon>Bacteria</taxon>
        <taxon>Bacillati</taxon>
        <taxon>Actinomycetota</taxon>
        <taxon>Nitriliruptoria</taxon>
        <taxon>Egicoccales</taxon>
        <taxon>Egicoccaceae</taxon>
        <taxon>Egicoccus</taxon>
    </lineage>
</organism>
<reference evidence="8" key="2">
    <citation type="submission" date="2020-09" db="EMBL/GenBank/DDBJ databases">
        <authorList>
            <person name="Sun Q."/>
            <person name="Zhou Y."/>
        </authorList>
    </citation>
    <scope>NUCLEOTIDE SEQUENCE</scope>
    <source>
        <strain evidence="8">CGMCC 1.14988</strain>
    </source>
</reference>
<dbReference type="Gene3D" id="3.40.50.720">
    <property type="entry name" value="NAD(P)-binding Rossmann-like Domain"/>
    <property type="match status" value="1"/>
</dbReference>
<evidence type="ECO:0000259" key="7">
    <source>
        <dbReference type="Pfam" id="PF08240"/>
    </source>
</evidence>
<dbReference type="OrthoDB" id="9797931at2"/>
<evidence type="ECO:0000256" key="4">
    <source>
        <dbReference type="ARBA" id="ARBA00022833"/>
    </source>
</evidence>
<dbReference type="Pfam" id="PF08240">
    <property type="entry name" value="ADH_N"/>
    <property type="match status" value="1"/>
</dbReference>
<reference evidence="8" key="1">
    <citation type="journal article" date="2014" name="Int. J. Syst. Evol. Microbiol.">
        <title>Complete genome sequence of Corynebacterium casei LMG S-19264T (=DSM 44701T), isolated from a smear-ripened cheese.</title>
        <authorList>
            <consortium name="US DOE Joint Genome Institute (JGI-PGF)"/>
            <person name="Walter F."/>
            <person name="Albersmeier A."/>
            <person name="Kalinowski J."/>
            <person name="Ruckert C."/>
        </authorList>
    </citation>
    <scope>NUCLEOTIDE SEQUENCE</scope>
    <source>
        <strain evidence="8">CGMCC 1.14988</strain>
    </source>
</reference>
<gene>
    <name evidence="8" type="primary">adh</name>
    <name evidence="8" type="ORF">GCM10011354_00320</name>
</gene>
<dbReference type="PANTHER" id="PTHR43350">
    <property type="entry name" value="NAD-DEPENDENT ALCOHOL DEHYDROGENASE"/>
    <property type="match status" value="1"/>
</dbReference>
<keyword evidence="5" id="KW-0560">Oxidoreductase</keyword>
<evidence type="ECO:0000256" key="1">
    <source>
        <dbReference type="ARBA" id="ARBA00001947"/>
    </source>
</evidence>
<dbReference type="Gene3D" id="3.90.180.10">
    <property type="entry name" value="Medium-chain alcohol dehydrogenases, catalytic domain"/>
    <property type="match status" value="1"/>
</dbReference>
<dbReference type="InterPro" id="IPR013154">
    <property type="entry name" value="ADH-like_N"/>
</dbReference>